<name>A0A0L8GF02_OCTBM</name>
<dbReference type="Gene3D" id="3.10.250.10">
    <property type="entry name" value="SRCR-like domain"/>
    <property type="match status" value="3"/>
</dbReference>
<evidence type="ECO:0000256" key="5">
    <source>
        <dbReference type="SAM" id="SignalP"/>
    </source>
</evidence>
<comment type="caution">
    <text evidence="4">Lacks conserved residue(s) required for the propagation of feature annotation.</text>
</comment>
<accession>A0A0L8GF02</accession>
<dbReference type="OrthoDB" id="6286334at2759"/>
<evidence type="ECO:0000259" key="6">
    <source>
        <dbReference type="PROSITE" id="PS50287"/>
    </source>
</evidence>
<evidence type="ECO:0000256" key="3">
    <source>
        <dbReference type="ARBA" id="ARBA00023180"/>
    </source>
</evidence>
<dbReference type="SUPFAM" id="SSF56487">
    <property type="entry name" value="SRCR-like"/>
    <property type="match status" value="3"/>
</dbReference>
<feature type="domain" description="SRCR" evidence="6">
    <location>
        <begin position="27"/>
        <end position="124"/>
    </location>
</feature>
<feature type="disulfide bond" evidence="4">
    <location>
        <begin position="250"/>
        <end position="260"/>
    </location>
</feature>
<dbReference type="AlphaFoldDB" id="A0A0L8GF02"/>
<evidence type="ECO:0000313" key="7">
    <source>
        <dbReference type="EMBL" id="KOF75523.1"/>
    </source>
</evidence>
<evidence type="ECO:0000256" key="4">
    <source>
        <dbReference type="PROSITE-ProRule" id="PRU00196"/>
    </source>
</evidence>
<dbReference type="FunFam" id="3.10.250.10:FF:000001">
    <property type="entry name" value="Lysyl oxidase 4 isoform X1"/>
    <property type="match status" value="1"/>
</dbReference>
<feature type="domain" description="SRCR" evidence="6">
    <location>
        <begin position="239"/>
        <end position="281"/>
    </location>
</feature>
<feature type="chain" id="PRO_5005582935" description="SRCR domain-containing protein" evidence="5">
    <location>
        <begin position="22"/>
        <end position="297"/>
    </location>
</feature>
<gene>
    <name evidence="7" type="ORF">OCBIM_22034555mg</name>
</gene>
<dbReference type="Pfam" id="PF00530">
    <property type="entry name" value="SRCR"/>
    <property type="match status" value="3"/>
</dbReference>
<feature type="signal peptide" evidence="5">
    <location>
        <begin position="1"/>
        <end position="21"/>
    </location>
</feature>
<sequence>MAIRGLLSCVLLYTVLAGSQAGYPADVRIVGSKSRGRVEVLYNNDWGTICSDFWDDSSAVVICRSLGFASGTALGGKETPSGSGRIWLDEVKCKGTETYIDDCPHLPWGVNDCLHESDAGVDCFSPYQIDVRITGGNTNEGLVQVNYMNEWGTVCDDSWGDQESTVVCRMLGYSYGVRVISRVSGYTGRIWLDKVDCNGQELSLSECSHYPWGTVTCKHGQEARVRKGYAIKGTNVPRGQGQIWLSDVKCNGSEVSIDECTHPHWGINNCDHMSDAGVRCTQGNNDLTDSYHLILLY</sequence>
<keyword evidence="2 4" id="KW-1015">Disulfide bond</keyword>
<organism evidence="7">
    <name type="scientific">Octopus bimaculoides</name>
    <name type="common">California two-spotted octopus</name>
    <dbReference type="NCBI Taxonomy" id="37653"/>
    <lineage>
        <taxon>Eukaryota</taxon>
        <taxon>Metazoa</taxon>
        <taxon>Spiralia</taxon>
        <taxon>Lophotrochozoa</taxon>
        <taxon>Mollusca</taxon>
        <taxon>Cephalopoda</taxon>
        <taxon>Coleoidea</taxon>
        <taxon>Octopodiformes</taxon>
        <taxon>Octopoda</taxon>
        <taxon>Incirrata</taxon>
        <taxon>Octopodidae</taxon>
        <taxon>Octopus</taxon>
    </lineage>
</organism>
<feature type="disulfide bond" evidence="4">
    <location>
        <begin position="197"/>
        <end position="207"/>
    </location>
</feature>
<dbReference type="InterPro" id="IPR001190">
    <property type="entry name" value="SRCR"/>
</dbReference>
<dbReference type="PANTHER" id="PTHR48071:SF18">
    <property type="entry name" value="DELETED IN MALIGNANT BRAIN TUMORS 1 PROTEIN-RELATED"/>
    <property type="match status" value="1"/>
</dbReference>
<evidence type="ECO:0000256" key="1">
    <source>
        <dbReference type="ARBA" id="ARBA00022729"/>
    </source>
</evidence>
<dbReference type="PANTHER" id="PTHR48071">
    <property type="entry name" value="SRCR DOMAIN-CONTAINING PROTEIN"/>
    <property type="match status" value="1"/>
</dbReference>
<keyword evidence="3" id="KW-0325">Glycoprotein</keyword>
<dbReference type="EMBL" id="KQ422077">
    <property type="protein sequence ID" value="KOF75523.1"/>
    <property type="molecule type" value="Genomic_DNA"/>
</dbReference>
<keyword evidence="1 5" id="KW-0732">Signal</keyword>
<evidence type="ECO:0000256" key="2">
    <source>
        <dbReference type="ARBA" id="ARBA00023157"/>
    </source>
</evidence>
<feature type="disulfide bond" evidence="4">
    <location>
        <begin position="93"/>
        <end position="103"/>
    </location>
</feature>
<dbReference type="PRINTS" id="PR00258">
    <property type="entry name" value="SPERACTRCPTR"/>
</dbReference>
<dbReference type="InterPro" id="IPR036772">
    <property type="entry name" value="SRCR-like_dom_sf"/>
</dbReference>
<feature type="domain" description="SRCR" evidence="6">
    <location>
        <begin position="131"/>
        <end position="228"/>
    </location>
</feature>
<dbReference type="STRING" id="37653.A0A0L8GF02"/>
<protein>
    <recommendedName>
        <fullName evidence="6">SRCR domain-containing protein</fullName>
    </recommendedName>
</protein>
<proteinExistence type="predicted"/>
<dbReference type="SMART" id="SM00202">
    <property type="entry name" value="SR"/>
    <property type="match status" value="2"/>
</dbReference>
<dbReference type="GO" id="GO:0016020">
    <property type="term" value="C:membrane"/>
    <property type="evidence" value="ECO:0007669"/>
    <property type="project" value="InterPro"/>
</dbReference>
<dbReference type="PROSITE" id="PS50287">
    <property type="entry name" value="SRCR_2"/>
    <property type="match status" value="3"/>
</dbReference>
<dbReference type="PROSITE" id="PS00420">
    <property type="entry name" value="SRCR_1"/>
    <property type="match status" value="2"/>
</dbReference>
<dbReference type="FunFam" id="3.10.250.10:FF:000011">
    <property type="entry name" value="Scavenger receptor class A member 5"/>
    <property type="match status" value="1"/>
</dbReference>
<reference evidence="7" key="1">
    <citation type="submission" date="2015-07" db="EMBL/GenBank/DDBJ databases">
        <title>MeaNS - Measles Nucleotide Surveillance Program.</title>
        <authorList>
            <person name="Tran T."/>
            <person name="Druce J."/>
        </authorList>
    </citation>
    <scope>NUCLEOTIDE SEQUENCE</scope>
    <source>
        <strain evidence="7">UCB-OBI-ISO-001</strain>
        <tissue evidence="7">Gonad</tissue>
    </source>
</reference>